<dbReference type="Proteomes" id="UP000011626">
    <property type="component" value="Unassembled WGS sequence"/>
</dbReference>
<name>M0CSK8_9EURY</name>
<dbReference type="GO" id="GO:0000976">
    <property type="term" value="F:transcription cis-regulatory region binding"/>
    <property type="evidence" value="ECO:0007669"/>
    <property type="project" value="TreeGrafter"/>
</dbReference>
<protein>
    <submittedName>
        <fullName evidence="8">TetR family transcriptional regulator</fullName>
    </submittedName>
</protein>
<dbReference type="InterPro" id="IPR050109">
    <property type="entry name" value="HTH-type_TetR-like_transc_reg"/>
</dbReference>
<dbReference type="PRINTS" id="PR00455">
    <property type="entry name" value="HTHTETR"/>
</dbReference>
<dbReference type="SUPFAM" id="SSF48498">
    <property type="entry name" value="Tetracyclin repressor-like, C-terminal domain"/>
    <property type="match status" value="1"/>
</dbReference>
<evidence type="ECO:0000256" key="1">
    <source>
        <dbReference type="ARBA" id="ARBA00022491"/>
    </source>
</evidence>
<sequence length="266" mass="28054">MTGATDSAAADGSTPEAIMGATYRALCEHGYADLTMQDIADQSDKSKASLHYHYDTKEELLLAFLDHLYDAFTDDVGTTDGDDAVERLVRFVDEVLCPAERTDEADGESDGGETGSDGPDDDGTGEYEEFQTALLEIKAQGPYVEAYREQLERVDAFVRGRVRDIVAAGIDEGTIRSDVDPDDTAAFVATLVDGVNTRRVALGETDGSVRDTFLAYVRANLLAPDADVAADLEPDSETNGGEASDAADASGGAESDDGLATAGGDD</sequence>
<dbReference type="EMBL" id="AOIU01000023">
    <property type="protein sequence ID" value="ELZ25623.1"/>
    <property type="molecule type" value="Genomic_DNA"/>
</dbReference>
<feature type="region of interest" description="Disordered" evidence="6">
    <location>
        <begin position="228"/>
        <end position="266"/>
    </location>
</feature>
<dbReference type="InterPro" id="IPR039538">
    <property type="entry name" value="BetI_C"/>
</dbReference>
<dbReference type="InterPro" id="IPR036271">
    <property type="entry name" value="Tet_transcr_reg_TetR-rel_C_sf"/>
</dbReference>
<evidence type="ECO:0000256" key="3">
    <source>
        <dbReference type="ARBA" id="ARBA00023125"/>
    </source>
</evidence>
<evidence type="ECO:0000256" key="2">
    <source>
        <dbReference type="ARBA" id="ARBA00023015"/>
    </source>
</evidence>
<keyword evidence="3 5" id="KW-0238">DNA-binding</keyword>
<evidence type="ECO:0000313" key="8">
    <source>
        <dbReference type="EMBL" id="ELZ25623.1"/>
    </source>
</evidence>
<comment type="caution">
    <text evidence="8">The sequence shown here is derived from an EMBL/GenBank/DDBJ whole genome shotgun (WGS) entry which is preliminary data.</text>
</comment>
<dbReference type="PANTHER" id="PTHR30055">
    <property type="entry name" value="HTH-TYPE TRANSCRIPTIONAL REGULATOR RUTR"/>
    <property type="match status" value="1"/>
</dbReference>
<evidence type="ECO:0000313" key="9">
    <source>
        <dbReference type="Proteomes" id="UP000011626"/>
    </source>
</evidence>
<dbReference type="Gene3D" id="1.10.357.10">
    <property type="entry name" value="Tetracycline Repressor, domain 2"/>
    <property type="match status" value="1"/>
</dbReference>
<dbReference type="InterPro" id="IPR001647">
    <property type="entry name" value="HTH_TetR"/>
</dbReference>
<feature type="domain" description="HTH tetR-type" evidence="7">
    <location>
        <begin position="12"/>
        <end position="72"/>
    </location>
</feature>
<dbReference type="OrthoDB" id="135877at2157"/>
<dbReference type="Pfam" id="PF00440">
    <property type="entry name" value="TetR_N"/>
    <property type="match status" value="1"/>
</dbReference>
<dbReference type="STRING" id="797114.C475_09199"/>
<dbReference type="Pfam" id="PF13977">
    <property type="entry name" value="TetR_C_6"/>
    <property type="match status" value="1"/>
</dbReference>
<dbReference type="InterPro" id="IPR009057">
    <property type="entry name" value="Homeodomain-like_sf"/>
</dbReference>
<dbReference type="eggNOG" id="arCOG02646">
    <property type="taxonomic scope" value="Archaea"/>
</dbReference>
<dbReference type="RefSeq" id="WP_006883515.1">
    <property type="nucleotide sequence ID" value="NZ_AOIU01000023.1"/>
</dbReference>
<feature type="region of interest" description="Disordered" evidence="6">
    <location>
        <begin position="99"/>
        <end position="126"/>
    </location>
</feature>
<keyword evidence="4" id="KW-0804">Transcription</keyword>
<evidence type="ECO:0000256" key="5">
    <source>
        <dbReference type="PROSITE-ProRule" id="PRU00335"/>
    </source>
</evidence>
<evidence type="ECO:0000259" key="7">
    <source>
        <dbReference type="PROSITE" id="PS50977"/>
    </source>
</evidence>
<dbReference type="GO" id="GO:0003700">
    <property type="term" value="F:DNA-binding transcription factor activity"/>
    <property type="evidence" value="ECO:0007669"/>
    <property type="project" value="TreeGrafter"/>
</dbReference>
<reference evidence="8 9" key="1">
    <citation type="journal article" date="2014" name="PLoS Genet.">
        <title>Phylogenetically driven sequencing of extremely halophilic archaea reveals strategies for static and dynamic osmo-response.</title>
        <authorList>
            <person name="Becker E.A."/>
            <person name="Seitzer P.M."/>
            <person name="Tritt A."/>
            <person name="Larsen D."/>
            <person name="Krusor M."/>
            <person name="Yao A.I."/>
            <person name="Wu D."/>
            <person name="Madern D."/>
            <person name="Eisen J.A."/>
            <person name="Darling A.E."/>
            <person name="Facciotti M.T."/>
        </authorList>
    </citation>
    <scope>NUCLEOTIDE SEQUENCE [LARGE SCALE GENOMIC DNA]</scope>
    <source>
        <strain evidence="8 9">2-9-1</strain>
    </source>
</reference>
<keyword evidence="9" id="KW-1185">Reference proteome</keyword>
<accession>M0CSK8</accession>
<evidence type="ECO:0000256" key="4">
    <source>
        <dbReference type="ARBA" id="ARBA00023163"/>
    </source>
</evidence>
<dbReference type="PROSITE" id="PS50977">
    <property type="entry name" value="HTH_TETR_2"/>
    <property type="match status" value="1"/>
</dbReference>
<dbReference type="SUPFAM" id="SSF46689">
    <property type="entry name" value="Homeodomain-like"/>
    <property type="match status" value="1"/>
</dbReference>
<dbReference type="AlphaFoldDB" id="M0CSK8"/>
<gene>
    <name evidence="8" type="ORF">C475_09199</name>
</gene>
<feature type="DNA-binding region" description="H-T-H motif" evidence="5">
    <location>
        <begin position="35"/>
        <end position="54"/>
    </location>
</feature>
<keyword evidence="2" id="KW-0805">Transcription regulation</keyword>
<dbReference type="PANTHER" id="PTHR30055:SF234">
    <property type="entry name" value="HTH-TYPE TRANSCRIPTIONAL REGULATOR BETI"/>
    <property type="match status" value="1"/>
</dbReference>
<proteinExistence type="predicted"/>
<organism evidence="8 9">
    <name type="scientific">Halosimplex carlsbadense 2-9-1</name>
    <dbReference type="NCBI Taxonomy" id="797114"/>
    <lineage>
        <taxon>Archaea</taxon>
        <taxon>Methanobacteriati</taxon>
        <taxon>Methanobacteriota</taxon>
        <taxon>Stenosarchaea group</taxon>
        <taxon>Halobacteria</taxon>
        <taxon>Halobacteriales</taxon>
        <taxon>Haloarculaceae</taxon>
        <taxon>Halosimplex</taxon>
    </lineage>
</organism>
<feature type="compositionally biased region" description="Low complexity" evidence="6">
    <location>
        <begin position="240"/>
        <end position="253"/>
    </location>
</feature>
<keyword evidence="1" id="KW-0678">Repressor</keyword>
<evidence type="ECO:0000256" key="6">
    <source>
        <dbReference type="SAM" id="MobiDB-lite"/>
    </source>
</evidence>